<evidence type="ECO:0000259" key="3">
    <source>
        <dbReference type="Pfam" id="PF01156"/>
    </source>
</evidence>
<dbReference type="InterPro" id="IPR001910">
    <property type="entry name" value="Inosine/uridine_hydrolase_dom"/>
</dbReference>
<name>A0A5C6CNM4_9BACT</name>
<evidence type="ECO:0000313" key="5">
    <source>
        <dbReference type="Proteomes" id="UP000318437"/>
    </source>
</evidence>
<keyword evidence="5" id="KW-1185">Reference proteome</keyword>
<comment type="caution">
    <text evidence="4">The sequence shown here is derived from an EMBL/GenBank/DDBJ whole genome shotgun (WGS) entry which is preliminary data.</text>
</comment>
<dbReference type="GO" id="GO:0006152">
    <property type="term" value="P:purine nucleoside catabolic process"/>
    <property type="evidence" value="ECO:0007669"/>
    <property type="project" value="TreeGrafter"/>
</dbReference>
<dbReference type="InterPro" id="IPR023186">
    <property type="entry name" value="IUNH"/>
</dbReference>
<dbReference type="GO" id="GO:0008477">
    <property type="term" value="F:purine nucleosidase activity"/>
    <property type="evidence" value="ECO:0007669"/>
    <property type="project" value="TreeGrafter"/>
</dbReference>
<dbReference type="EC" id="3.2.-.-" evidence="4"/>
<dbReference type="Gene3D" id="3.90.245.10">
    <property type="entry name" value="Ribonucleoside hydrolase-like"/>
    <property type="match status" value="1"/>
</dbReference>
<dbReference type="RefSeq" id="WP_146451884.1">
    <property type="nucleotide sequence ID" value="NZ_SJPS01000005.1"/>
</dbReference>
<dbReference type="Proteomes" id="UP000318437">
    <property type="component" value="Unassembled WGS sequence"/>
</dbReference>
<dbReference type="OrthoDB" id="9797882at2"/>
<proteinExistence type="predicted"/>
<dbReference type="SUPFAM" id="SSF53590">
    <property type="entry name" value="Nucleoside hydrolase"/>
    <property type="match status" value="1"/>
</dbReference>
<feature type="domain" description="Inosine/uridine-preferring nucleoside hydrolase" evidence="3">
    <location>
        <begin position="5"/>
        <end position="297"/>
    </location>
</feature>
<gene>
    <name evidence="4" type="primary">rihA</name>
    <name evidence="4" type="ORF">Pla144_35420</name>
</gene>
<dbReference type="Pfam" id="PF01156">
    <property type="entry name" value="IU_nuc_hydro"/>
    <property type="match status" value="1"/>
</dbReference>
<evidence type="ECO:0000256" key="2">
    <source>
        <dbReference type="ARBA" id="ARBA00023295"/>
    </source>
</evidence>
<accession>A0A5C6CNM4</accession>
<reference evidence="4 5" key="1">
    <citation type="submission" date="2019-02" db="EMBL/GenBank/DDBJ databases">
        <title>Deep-cultivation of Planctomycetes and their phenomic and genomic characterization uncovers novel biology.</title>
        <authorList>
            <person name="Wiegand S."/>
            <person name="Jogler M."/>
            <person name="Boedeker C."/>
            <person name="Pinto D."/>
            <person name="Vollmers J."/>
            <person name="Rivas-Marin E."/>
            <person name="Kohn T."/>
            <person name="Peeters S.H."/>
            <person name="Heuer A."/>
            <person name="Rast P."/>
            <person name="Oberbeckmann S."/>
            <person name="Bunk B."/>
            <person name="Jeske O."/>
            <person name="Meyerdierks A."/>
            <person name="Storesund J.E."/>
            <person name="Kallscheuer N."/>
            <person name="Luecker S."/>
            <person name="Lage O.M."/>
            <person name="Pohl T."/>
            <person name="Merkel B.J."/>
            <person name="Hornburger P."/>
            <person name="Mueller R.-W."/>
            <person name="Bruemmer F."/>
            <person name="Labrenz M."/>
            <person name="Spormann A.M."/>
            <person name="Op Den Camp H."/>
            <person name="Overmann J."/>
            <person name="Amann R."/>
            <person name="Jetten M.S.M."/>
            <person name="Mascher T."/>
            <person name="Medema M.H."/>
            <person name="Devos D.P."/>
            <person name="Kaster A.-K."/>
            <person name="Ovreas L."/>
            <person name="Rohde M."/>
            <person name="Galperin M.Y."/>
            <person name="Jogler C."/>
        </authorList>
    </citation>
    <scope>NUCLEOTIDE SEQUENCE [LARGE SCALE GENOMIC DNA]</scope>
    <source>
        <strain evidence="4 5">Pla144</strain>
    </source>
</reference>
<sequence length="306" mass="32906">MARKVILDLDPGIGDAVALCMALFEPQLDVVSVTATGGNVGPKQATLNVQALVEQLDPQRWPRVGAADPDQLLVTDCRDLWGEDGLCGADFRVAELHHRHSAVKLISDEIKASPGEITIVAGGPLSNIATALQREPDLAMQVGHLFIVGGTLAGPGNVAPAAEFNIYCDAESARSVFLLPVTKTLLPLDISSKVVLRYDLLDRLPEVKTNRGRVLRALLPSAFLATHERLGVEGLIVSEAVAIAGILHPELLTTERLYCDVETSGELTRGMTVIDRRRNSPHQPNMDVVVDINVEATVDCILRGLQ</sequence>
<dbReference type="PANTHER" id="PTHR12304:SF4">
    <property type="entry name" value="URIDINE NUCLEOSIDASE"/>
    <property type="match status" value="1"/>
</dbReference>
<dbReference type="AlphaFoldDB" id="A0A5C6CNM4"/>
<evidence type="ECO:0000313" key="4">
    <source>
        <dbReference type="EMBL" id="TWU24656.1"/>
    </source>
</evidence>
<dbReference type="PANTHER" id="PTHR12304">
    <property type="entry name" value="INOSINE-URIDINE PREFERRING NUCLEOSIDE HYDROLASE"/>
    <property type="match status" value="1"/>
</dbReference>
<organism evidence="4 5">
    <name type="scientific">Bythopirellula polymerisocia</name>
    <dbReference type="NCBI Taxonomy" id="2528003"/>
    <lineage>
        <taxon>Bacteria</taxon>
        <taxon>Pseudomonadati</taxon>
        <taxon>Planctomycetota</taxon>
        <taxon>Planctomycetia</taxon>
        <taxon>Pirellulales</taxon>
        <taxon>Lacipirellulaceae</taxon>
        <taxon>Bythopirellula</taxon>
    </lineage>
</organism>
<dbReference type="GO" id="GO:0005829">
    <property type="term" value="C:cytosol"/>
    <property type="evidence" value="ECO:0007669"/>
    <property type="project" value="TreeGrafter"/>
</dbReference>
<keyword evidence="1 4" id="KW-0378">Hydrolase</keyword>
<evidence type="ECO:0000256" key="1">
    <source>
        <dbReference type="ARBA" id="ARBA00022801"/>
    </source>
</evidence>
<dbReference type="EMBL" id="SJPS01000005">
    <property type="protein sequence ID" value="TWU24656.1"/>
    <property type="molecule type" value="Genomic_DNA"/>
</dbReference>
<protein>
    <submittedName>
        <fullName evidence="4">Pyrimidine-specific ribonucleoside hydrolase RihA</fullName>
        <ecNumber evidence="4">3.2.-.-</ecNumber>
    </submittedName>
</protein>
<dbReference type="InterPro" id="IPR036452">
    <property type="entry name" value="Ribo_hydro-like"/>
</dbReference>
<keyword evidence="2 4" id="KW-0326">Glycosidase</keyword>